<proteinExistence type="predicted"/>
<keyword evidence="3" id="KW-1185">Reference proteome</keyword>
<evidence type="ECO:0000313" key="3">
    <source>
        <dbReference type="Proteomes" id="UP000613740"/>
    </source>
</evidence>
<sequence length="137" mass="14545">MSLDQPTKEDLLEQVLVSGNKDHFFISYAFSASDVHRRFHPPSFLTEEAVLDAAEKIVKAGRYFPGRLNLVEGHLEWAVEYVVVDTTAATSAPVTAAAAVPAAAALAPMEGSNLDRGMPSLTDMGGADTASSSWAPP</sequence>
<dbReference type="EMBL" id="JAEHOD010000331">
    <property type="protein sequence ID" value="KAG2422056.1"/>
    <property type="molecule type" value="Genomic_DNA"/>
</dbReference>
<accession>A0A835SAK2</accession>
<name>A0A835SAK2_9CHLO</name>
<reference evidence="2" key="1">
    <citation type="journal article" date="2020" name="bioRxiv">
        <title>Comparative genomics of Chlamydomonas.</title>
        <authorList>
            <person name="Craig R.J."/>
            <person name="Hasan A.R."/>
            <person name="Ness R.W."/>
            <person name="Keightley P.D."/>
        </authorList>
    </citation>
    <scope>NUCLEOTIDE SEQUENCE</scope>
    <source>
        <strain evidence="2">CCAP 11/173</strain>
    </source>
</reference>
<gene>
    <name evidence="2" type="ORF">HYH02_015522</name>
</gene>
<comment type="caution">
    <text evidence="2">The sequence shown here is derived from an EMBL/GenBank/DDBJ whole genome shotgun (WGS) entry which is preliminary data.</text>
</comment>
<feature type="region of interest" description="Disordered" evidence="1">
    <location>
        <begin position="115"/>
        <end position="137"/>
    </location>
</feature>
<dbReference type="Proteomes" id="UP000613740">
    <property type="component" value="Unassembled WGS sequence"/>
</dbReference>
<protein>
    <submittedName>
        <fullName evidence="2">Uncharacterized protein</fullName>
    </submittedName>
</protein>
<evidence type="ECO:0000313" key="2">
    <source>
        <dbReference type="EMBL" id="KAG2422056.1"/>
    </source>
</evidence>
<dbReference type="AlphaFoldDB" id="A0A835SAK2"/>
<organism evidence="2 3">
    <name type="scientific">Chlamydomonas schloesseri</name>
    <dbReference type="NCBI Taxonomy" id="2026947"/>
    <lineage>
        <taxon>Eukaryota</taxon>
        <taxon>Viridiplantae</taxon>
        <taxon>Chlorophyta</taxon>
        <taxon>core chlorophytes</taxon>
        <taxon>Chlorophyceae</taxon>
        <taxon>CS clade</taxon>
        <taxon>Chlamydomonadales</taxon>
        <taxon>Chlamydomonadaceae</taxon>
        <taxon>Chlamydomonas</taxon>
    </lineage>
</organism>
<evidence type="ECO:0000256" key="1">
    <source>
        <dbReference type="SAM" id="MobiDB-lite"/>
    </source>
</evidence>